<dbReference type="InParanoid" id="A0A2T3AHM7"/>
<reference evidence="1 2" key="1">
    <citation type="journal article" date="2018" name="Mycol. Prog.">
        <title>Coniella lustricola, a new species from submerged detritus.</title>
        <authorList>
            <person name="Raudabaugh D.B."/>
            <person name="Iturriaga T."/>
            <person name="Carver A."/>
            <person name="Mondo S."/>
            <person name="Pangilinan J."/>
            <person name="Lipzen A."/>
            <person name="He G."/>
            <person name="Amirebrahimi M."/>
            <person name="Grigoriev I.V."/>
            <person name="Miller A.N."/>
        </authorList>
    </citation>
    <scope>NUCLEOTIDE SEQUENCE [LARGE SCALE GENOMIC DNA]</scope>
    <source>
        <strain evidence="1 2">B22-T-1</strain>
    </source>
</reference>
<sequence length="149" mass="16276">MLPKSIKTSNANIPLAMSLLCANYASQRLFPFLCNILVGLYTSRLVALRVWRKPVKITRVIGICSRGLAERPMAKQRRMLAQRLTLLSLPTKKVAELLCHDCSDQWLLLVAERRAALGHALLAAAKTAAHAGALQTAVAKTAPAEARVH</sequence>
<evidence type="ECO:0000313" key="1">
    <source>
        <dbReference type="EMBL" id="PSR97760.1"/>
    </source>
</evidence>
<proteinExistence type="predicted"/>
<accession>A0A2T3AHM7</accession>
<evidence type="ECO:0000313" key="2">
    <source>
        <dbReference type="Proteomes" id="UP000241462"/>
    </source>
</evidence>
<dbReference type="EMBL" id="KZ678388">
    <property type="protein sequence ID" value="PSR97760.1"/>
    <property type="molecule type" value="Genomic_DNA"/>
</dbReference>
<dbReference type="Proteomes" id="UP000241462">
    <property type="component" value="Unassembled WGS sequence"/>
</dbReference>
<organism evidence="1 2">
    <name type="scientific">Coniella lustricola</name>
    <dbReference type="NCBI Taxonomy" id="2025994"/>
    <lineage>
        <taxon>Eukaryota</taxon>
        <taxon>Fungi</taxon>
        <taxon>Dikarya</taxon>
        <taxon>Ascomycota</taxon>
        <taxon>Pezizomycotina</taxon>
        <taxon>Sordariomycetes</taxon>
        <taxon>Sordariomycetidae</taxon>
        <taxon>Diaporthales</taxon>
        <taxon>Schizoparmaceae</taxon>
        <taxon>Coniella</taxon>
    </lineage>
</organism>
<protein>
    <submittedName>
        <fullName evidence="1">Uncharacterized protein</fullName>
    </submittedName>
</protein>
<keyword evidence="2" id="KW-1185">Reference proteome</keyword>
<dbReference type="AlphaFoldDB" id="A0A2T3AHM7"/>
<name>A0A2T3AHM7_9PEZI</name>
<gene>
    <name evidence="1" type="ORF">BD289DRAFT_425120</name>
</gene>